<dbReference type="CDD" id="cd13896">
    <property type="entry name" value="CuRO_3_CopA"/>
    <property type="match status" value="1"/>
</dbReference>
<feature type="domain" description="Plastocyanin-like" evidence="6">
    <location>
        <begin position="73"/>
        <end position="179"/>
    </location>
</feature>
<evidence type="ECO:0000313" key="7">
    <source>
        <dbReference type="EMBL" id="CAB4880818.1"/>
    </source>
</evidence>
<dbReference type="PROSITE" id="PS00080">
    <property type="entry name" value="MULTICOPPER_OXIDASE2"/>
    <property type="match status" value="1"/>
</dbReference>
<proteinExistence type="predicted"/>
<dbReference type="InterPro" id="IPR002355">
    <property type="entry name" value="Cu_oxidase_Cu_BS"/>
</dbReference>
<keyword evidence="1" id="KW-0479">Metal-binding</keyword>
<dbReference type="InterPro" id="IPR008972">
    <property type="entry name" value="Cupredoxin"/>
</dbReference>
<evidence type="ECO:0000259" key="4">
    <source>
        <dbReference type="Pfam" id="PF00394"/>
    </source>
</evidence>
<dbReference type="InterPro" id="IPR001117">
    <property type="entry name" value="Cu-oxidase_2nd"/>
</dbReference>
<dbReference type="Pfam" id="PF07732">
    <property type="entry name" value="Cu-oxidase_3"/>
    <property type="match status" value="1"/>
</dbReference>
<dbReference type="Gene3D" id="2.60.40.420">
    <property type="entry name" value="Cupredoxins - blue copper proteins"/>
    <property type="match status" value="3"/>
</dbReference>
<dbReference type="InterPro" id="IPR011706">
    <property type="entry name" value="Cu-oxidase_C"/>
</dbReference>
<dbReference type="SUPFAM" id="SSF49503">
    <property type="entry name" value="Cupredoxins"/>
    <property type="match status" value="3"/>
</dbReference>
<name>A0A6J7EGK6_9ZZZZ</name>
<protein>
    <submittedName>
        <fullName evidence="7">Unannotated protein</fullName>
    </submittedName>
</protein>
<keyword evidence="2" id="KW-0560">Oxidoreductase</keyword>
<accession>A0A6J7EGK6</accession>
<dbReference type="CDD" id="cd13870">
    <property type="entry name" value="CuRO_2_CopA_like_1"/>
    <property type="match status" value="1"/>
</dbReference>
<evidence type="ECO:0000256" key="2">
    <source>
        <dbReference type="ARBA" id="ARBA00023002"/>
    </source>
</evidence>
<feature type="domain" description="Plastocyanin-like" evidence="5">
    <location>
        <begin position="402"/>
        <end position="507"/>
    </location>
</feature>
<dbReference type="PROSITE" id="PS51257">
    <property type="entry name" value="PROKAR_LIPOPROTEIN"/>
    <property type="match status" value="1"/>
</dbReference>
<evidence type="ECO:0000259" key="5">
    <source>
        <dbReference type="Pfam" id="PF07731"/>
    </source>
</evidence>
<dbReference type="InterPro" id="IPR006311">
    <property type="entry name" value="TAT_signal"/>
</dbReference>
<reference evidence="7" key="1">
    <citation type="submission" date="2020-05" db="EMBL/GenBank/DDBJ databases">
        <authorList>
            <person name="Chiriac C."/>
            <person name="Salcher M."/>
            <person name="Ghai R."/>
            <person name="Kavagutti S V."/>
        </authorList>
    </citation>
    <scope>NUCLEOTIDE SEQUENCE</scope>
</reference>
<evidence type="ECO:0000256" key="1">
    <source>
        <dbReference type="ARBA" id="ARBA00022723"/>
    </source>
</evidence>
<keyword evidence="3" id="KW-0186">Copper</keyword>
<dbReference type="InterPro" id="IPR011707">
    <property type="entry name" value="Cu-oxidase-like_N"/>
</dbReference>
<dbReference type="InterPro" id="IPR033138">
    <property type="entry name" value="Cu_oxidase_CS"/>
</dbReference>
<dbReference type="EMBL" id="CAFBLP010000034">
    <property type="protein sequence ID" value="CAB4880818.1"/>
    <property type="molecule type" value="Genomic_DNA"/>
</dbReference>
<dbReference type="PROSITE" id="PS00079">
    <property type="entry name" value="MULTICOPPER_OXIDASE1"/>
    <property type="match status" value="1"/>
</dbReference>
<dbReference type="GO" id="GO:0005507">
    <property type="term" value="F:copper ion binding"/>
    <property type="evidence" value="ECO:0007669"/>
    <property type="project" value="InterPro"/>
</dbReference>
<organism evidence="7">
    <name type="scientific">freshwater metagenome</name>
    <dbReference type="NCBI Taxonomy" id="449393"/>
    <lineage>
        <taxon>unclassified sequences</taxon>
        <taxon>metagenomes</taxon>
        <taxon>ecological metagenomes</taxon>
    </lineage>
</organism>
<sequence length="510" mass="53580">MELWSRRQALALGAGALVLAGCASSGSSSTGPSASAALVGPTDPAVERRDALRRRSGAATVAATVHAAQRTVNIGGREVSTWAFGDRPGNGGIRANVGDVIEATFDNGLPSANTLHWHGIALRNDMDGVHGLTQAGVETGGRFTYRFTVPDAGTFWFHPHMGLELDKGLYAPLIVEDPNDPVGFDVDVTLMLDDWLDGYGRTQEQVLAGLQSGGGHSSHMGGTTGMGGMGGMGGSTASGGMGSMMTALTGDVTYPLHVINGRAPSERDTVQAKVGQRIRMRLINAGSDTAYRVAVGGHRLTVTHADGFAVVPVEVDSLVLAMGERYDVIVTAQSGAFPIVAVPEGKADPAGEAVLRTVEGAAAPMVGSRPSELSSRLLTYADLVATDAVRLPTAKADRTQQISLTANASGYTHGINGKSFPDAAPIIVREGERLRLRIANDTMMFHPIHLHGHTFQMIGNGSARKDTVIVLPMSVVEIDVAADNPGQWMLHCHNTYHFETGMATVVSYRT</sequence>
<gene>
    <name evidence="7" type="ORF">UFOPK3376_01511</name>
</gene>
<dbReference type="InterPro" id="IPR034279">
    <property type="entry name" value="CuRO_3_CopA"/>
</dbReference>
<dbReference type="PANTHER" id="PTHR11709:SF394">
    <property type="entry name" value="FI03373P-RELATED"/>
    <property type="match status" value="1"/>
</dbReference>
<dbReference type="Pfam" id="PF00394">
    <property type="entry name" value="Cu-oxidase"/>
    <property type="match status" value="1"/>
</dbReference>
<dbReference type="GO" id="GO:0016491">
    <property type="term" value="F:oxidoreductase activity"/>
    <property type="evidence" value="ECO:0007669"/>
    <property type="project" value="UniProtKB-KW"/>
</dbReference>
<evidence type="ECO:0000256" key="3">
    <source>
        <dbReference type="ARBA" id="ARBA00023008"/>
    </source>
</evidence>
<dbReference type="PROSITE" id="PS51318">
    <property type="entry name" value="TAT"/>
    <property type="match status" value="1"/>
</dbReference>
<dbReference type="PANTHER" id="PTHR11709">
    <property type="entry name" value="MULTI-COPPER OXIDASE"/>
    <property type="match status" value="1"/>
</dbReference>
<feature type="domain" description="Plastocyanin-like" evidence="4">
    <location>
        <begin position="241"/>
        <end position="342"/>
    </location>
</feature>
<evidence type="ECO:0000259" key="6">
    <source>
        <dbReference type="Pfam" id="PF07732"/>
    </source>
</evidence>
<dbReference type="InterPro" id="IPR045087">
    <property type="entry name" value="Cu-oxidase_fam"/>
</dbReference>
<dbReference type="AlphaFoldDB" id="A0A6J7EGK6"/>
<dbReference type="Pfam" id="PF07731">
    <property type="entry name" value="Cu-oxidase_2"/>
    <property type="match status" value="1"/>
</dbReference>